<evidence type="ECO:0000256" key="1">
    <source>
        <dbReference type="SAM" id="MobiDB-lite"/>
    </source>
</evidence>
<feature type="compositionally biased region" description="Basic and acidic residues" evidence="1">
    <location>
        <begin position="127"/>
        <end position="136"/>
    </location>
</feature>
<comment type="caution">
    <text evidence="2">The sequence shown here is derived from an EMBL/GenBank/DDBJ whole genome shotgun (WGS) entry which is preliminary data.</text>
</comment>
<reference evidence="2" key="1">
    <citation type="submission" date="2021-02" db="EMBL/GenBank/DDBJ databases">
        <authorList>
            <person name="Nowell W R."/>
        </authorList>
    </citation>
    <scope>NUCLEOTIDE SEQUENCE</scope>
</reference>
<dbReference type="Pfam" id="PF13148">
    <property type="entry name" value="DUF3987"/>
    <property type="match status" value="1"/>
</dbReference>
<feature type="region of interest" description="Disordered" evidence="1">
    <location>
        <begin position="127"/>
        <end position="149"/>
    </location>
</feature>
<sequence>MNRTRLATSVDYSQQLAHNLHELNKREQLNVHEVISHQYLRRVFRQYELFGLRQDTLVFVTLTALGSISNRSFIKNSSNLIVLLNQGSLLVGKTGTNKSSYIKVIRHGINTLAHHYESVYYPNIDRNSNKIDRDQVNTKPDQPSSSTSSEMLKASFMAENCTELAITKNLATTNTLLCHDEGDGILSSFGFYSPSEIKNAPAISLLCSALDGLVDFKRITGRQCINVKDSHLSMLLATTGSKMSATLQVMHQKKENVGVLGRINMWHLSSSGEFNPPKFSKLIPDIASIDHLLIIAHQLFAYSPEFRFQKYISDVTSINLDDEEDEYMKALRSKQGIVSNNNLSNSSISEDEYRHDIVYPRPEDLTNDDSSISAHKLMNSILDSEFKIAQQMDEHLVECVPKSTYKFPRTCSLLCVLEIIGEIASNLLKYIVFDEGNFSRPHSSSNKFISVDFVLAAHQYVANYITTLPKIEGRPIIYINKLQVERAFHFYVYVETTTKILFDASLINSTSQIGQDTNLTNQLSKQEKQEISWIIKVLKTPVLFFSNNYICKSTPGCPGSGIMKNASTELRNRILNSMTTYGLVTCDNYLSSMKLNSFVKVPPNVVRQNDTLVKLFNMFGAALTLNNYEKLFENFSLVTAANASIVPVTSTGIKLLRENNAYVNYYHCLDKDEGILNMIQERLNLKEICRISDNKNGPYRYELVNINKNIIHILPDHVHDNDSERIGNDAQITSVTSTINLLEHAISSIDKITQEKQQSNVLLPINRIADGNPKEIVSIIVEDKDDNNLLFSEIPNHSTVHHQVQRQLSTESSISISSQASSSNISSVDCHISPQHSTLSSSSLSSILFKEVLNINKSLNMNSTPIDDLSTIMEEENSSPSSNNIANNSSIHLECLSPITSTTETPQFTTQPFEPTKVSTDVTLSNNRRPDIVEQNDSLQGVTDIEANKSCPSHSTMIVETISSNCQDPVDLTTPLLSTEVQSNNDISEYNSLNTSPVCLSFDNCDTSIESLPNSSSTTVVKKKRGRKPTLATHRTSSPIDDIQNVLTNCKHPIYKRLILLDGMVFSKSDLTHAVQQFSNLRDIVIQKLITEKIFKNEDVFAKRTASGDIEYLVGYIKHSPVNDIDISSNIDECIRFANVLAGYDITMEEYVNSFHGKQSFLQNDDDQPVKYILDRSHIKLSSYLFSSKFVNFINNDNYFRERYTIDDSAICLDRSFLAPTTSNTRIDEFQQMQYDQLKKCQANKRAYTQIKDNAGPAPKNSRRRT</sequence>
<dbReference type="EMBL" id="CAJNOG010000065">
    <property type="protein sequence ID" value="CAF0877288.1"/>
    <property type="molecule type" value="Genomic_DNA"/>
</dbReference>
<dbReference type="Proteomes" id="UP000663845">
    <property type="component" value="Unassembled WGS sequence"/>
</dbReference>
<evidence type="ECO:0000313" key="3">
    <source>
        <dbReference type="Proteomes" id="UP000663845"/>
    </source>
</evidence>
<dbReference type="AlphaFoldDB" id="A0A813XW68"/>
<proteinExistence type="predicted"/>
<dbReference type="InterPro" id="IPR025048">
    <property type="entry name" value="DUF3987"/>
</dbReference>
<evidence type="ECO:0000313" key="2">
    <source>
        <dbReference type="EMBL" id="CAF0877288.1"/>
    </source>
</evidence>
<accession>A0A813XW68</accession>
<organism evidence="2 3">
    <name type="scientific">Adineta steineri</name>
    <dbReference type="NCBI Taxonomy" id="433720"/>
    <lineage>
        <taxon>Eukaryota</taxon>
        <taxon>Metazoa</taxon>
        <taxon>Spiralia</taxon>
        <taxon>Gnathifera</taxon>
        <taxon>Rotifera</taxon>
        <taxon>Eurotatoria</taxon>
        <taxon>Bdelloidea</taxon>
        <taxon>Adinetida</taxon>
        <taxon>Adinetidae</taxon>
        <taxon>Adineta</taxon>
    </lineage>
</organism>
<gene>
    <name evidence="2" type="ORF">JYZ213_LOCUS9293</name>
</gene>
<protein>
    <submittedName>
        <fullName evidence="2">Uncharacterized protein</fullName>
    </submittedName>
</protein>
<name>A0A813XW68_9BILA</name>
<feature type="compositionally biased region" description="Polar residues" evidence="1">
    <location>
        <begin position="137"/>
        <end position="149"/>
    </location>
</feature>